<dbReference type="AlphaFoldDB" id="A0A922L6M7"/>
<reference evidence="2" key="1">
    <citation type="submission" date="2013-05" db="EMBL/GenBank/DDBJ databases">
        <authorList>
            <person name="Yim A.K.Y."/>
            <person name="Chan T.F."/>
            <person name="Ji K.M."/>
            <person name="Liu X.Y."/>
            <person name="Zhou J.W."/>
            <person name="Li R.Q."/>
            <person name="Yang K.Y."/>
            <person name="Li J."/>
            <person name="Li M."/>
            <person name="Law P.T.W."/>
            <person name="Wu Y.L."/>
            <person name="Cai Z.L."/>
            <person name="Qin H."/>
            <person name="Bao Y."/>
            <person name="Leung R.K.K."/>
            <person name="Ng P.K.S."/>
            <person name="Zou J."/>
            <person name="Zhong X.J."/>
            <person name="Ran P.X."/>
            <person name="Zhong N.S."/>
            <person name="Liu Z.G."/>
            <person name="Tsui S.K.W."/>
        </authorList>
    </citation>
    <scope>NUCLEOTIDE SEQUENCE</scope>
    <source>
        <strain evidence="2">Derf</strain>
        <tissue evidence="2">Whole organism</tissue>
    </source>
</reference>
<accession>A0A922L6M7</accession>
<keyword evidence="3" id="KW-1185">Reference proteome</keyword>
<protein>
    <submittedName>
        <fullName evidence="2">Uncharacterized protein</fullName>
    </submittedName>
</protein>
<organism evidence="2 3">
    <name type="scientific">Dermatophagoides farinae</name>
    <name type="common">American house dust mite</name>
    <dbReference type="NCBI Taxonomy" id="6954"/>
    <lineage>
        <taxon>Eukaryota</taxon>
        <taxon>Metazoa</taxon>
        <taxon>Ecdysozoa</taxon>
        <taxon>Arthropoda</taxon>
        <taxon>Chelicerata</taxon>
        <taxon>Arachnida</taxon>
        <taxon>Acari</taxon>
        <taxon>Acariformes</taxon>
        <taxon>Sarcoptiformes</taxon>
        <taxon>Astigmata</taxon>
        <taxon>Psoroptidia</taxon>
        <taxon>Analgoidea</taxon>
        <taxon>Pyroglyphidae</taxon>
        <taxon>Dermatophagoidinae</taxon>
        <taxon>Dermatophagoides</taxon>
    </lineage>
</organism>
<evidence type="ECO:0000256" key="1">
    <source>
        <dbReference type="SAM" id="MobiDB-lite"/>
    </source>
</evidence>
<gene>
    <name evidence="2" type="ORF">DERF_004902</name>
</gene>
<dbReference type="EMBL" id="ASGP02000002">
    <property type="protein sequence ID" value="KAH9521228.1"/>
    <property type="molecule type" value="Genomic_DNA"/>
</dbReference>
<name>A0A922L6M7_DERFA</name>
<evidence type="ECO:0000313" key="3">
    <source>
        <dbReference type="Proteomes" id="UP000790347"/>
    </source>
</evidence>
<dbReference type="Proteomes" id="UP000790347">
    <property type="component" value="Unassembled WGS sequence"/>
</dbReference>
<feature type="region of interest" description="Disordered" evidence="1">
    <location>
        <begin position="1"/>
        <end position="23"/>
    </location>
</feature>
<proteinExistence type="predicted"/>
<evidence type="ECO:0000313" key="2">
    <source>
        <dbReference type="EMBL" id="KAH9521228.1"/>
    </source>
</evidence>
<comment type="caution">
    <text evidence="2">The sequence shown here is derived from an EMBL/GenBank/DDBJ whole genome shotgun (WGS) entry which is preliminary data.</text>
</comment>
<reference evidence="2" key="2">
    <citation type="journal article" date="2022" name="Res Sq">
        <title>Comparative Genomics Reveals Insights into the Divergent Evolution of Astigmatic Mites and Household Pest Adaptations.</title>
        <authorList>
            <person name="Xiong Q."/>
            <person name="Wan A.T.-Y."/>
            <person name="Liu X.-Y."/>
            <person name="Fung C.S.-H."/>
            <person name="Xiao X."/>
            <person name="Malainual N."/>
            <person name="Hou J."/>
            <person name="Wang L."/>
            <person name="Wang M."/>
            <person name="Yang K."/>
            <person name="Cui Y."/>
            <person name="Leung E."/>
            <person name="Nong W."/>
            <person name="Shin S.-K."/>
            <person name="Au S."/>
            <person name="Jeong K.Y."/>
            <person name="Chew F.T."/>
            <person name="Hui J."/>
            <person name="Leung T.F."/>
            <person name="Tungtrongchitr A."/>
            <person name="Zhong N."/>
            <person name="Liu Z."/>
            <person name="Tsui S."/>
        </authorList>
    </citation>
    <scope>NUCLEOTIDE SEQUENCE</scope>
    <source>
        <strain evidence="2">Derf</strain>
        <tissue evidence="2">Whole organism</tissue>
    </source>
</reference>
<sequence length="62" mass="7320">MNLTKLDRPDRIDEKKNTWKHPDKGHFSVGIEFNEFSSSSSSSSIFKHYFRRLLCFAQTLKI</sequence>